<dbReference type="FunFam" id="2.70.70.10:FF:000001">
    <property type="entry name" value="PTS system glucose-specific IIA component"/>
    <property type="match status" value="1"/>
</dbReference>
<evidence type="ECO:0000259" key="7">
    <source>
        <dbReference type="PROSITE" id="PS51093"/>
    </source>
</evidence>
<comment type="subcellular location">
    <subcellularLocation>
        <location evidence="1">Cytoplasm</location>
    </subcellularLocation>
</comment>
<evidence type="ECO:0000256" key="2">
    <source>
        <dbReference type="ARBA" id="ARBA00022448"/>
    </source>
</evidence>
<dbReference type="PANTHER" id="PTHR45008:SF1">
    <property type="entry name" value="PTS SYSTEM GLUCOSE-SPECIFIC EIIA COMPONENT"/>
    <property type="match status" value="1"/>
</dbReference>
<dbReference type="GO" id="GO:0016301">
    <property type="term" value="F:kinase activity"/>
    <property type="evidence" value="ECO:0007669"/>
    <property type="project" value="UniProtKB-KW"/>
</dbReference>
<dbReference type="OrthoDB" id="92465at2"/>
<dbReference type="GO" id="GO:0009401">
    <property type="term" value="P:phosphoenolpyruvate-dependent sugar phosphotransferase system"/>
    <property type="evidence" value="ECO:0007669"/>
    <property type="project" value="UniProtKB-KW"/>
</dbReference>
<evidence type="ECO:0000256" key="6">
    <source>
        <dbReference type="ARBA" id="ARBA00022777"/>
    </source>
</evidence>
<dbReference type="Proteomes" id="UP000294743">
    <property type="component" value="Unassembled WGS sequence"/>
</dbReference>
<keyword evidence="4" id="KW-0808">Transferase</keyword>
<organism evidence="8 9">
    <name type="scientific">Breznakia blatticola</name>
    <dbReference type="NCBI Taxonomy" id="1754012"/>
    <lineage>
        <taxon>Bacteria</taxon>
        <taxon>Bacillati</taxon>
        <taxon>Bacillota</taxon>
        <taxon>Erysipelotrichia</taxon>
        <taxon>Erysipelotrichales</taxon>
        <taxon>Erysipelotrichaceae</taxon>
        <taxon>Breznakia</taxon>
    </lineage>
</organism>
<name>A0A4R7ZBX9_9FIRM</name>
<dbReference type="InterPro" id="IPR001127">
    <property type="entry name" value="PTS_EIIA_1_perm"/>
</dbReference>
<dbReference type="PANTHER" id="PTHR45008">
    <property type="entry name" value="PTS SYSTEM GLUCOSE-SPECIFIC EIIA COMPONENT"/>
    <property type="match status" value="1"/>
</dbReference>
<keyword evidence="2" id="KW-0813">Transport</keyword>
<dbReference type="AlphaFoldDB" id="A0A4R7ZBX9"/>
<protein>
    <submittedName>
        <fullName evidence="8">PTS system IIA component (Glc family)</fullName>
    </submittedName>
</protein>
<dbReference type="SUPFAM" id="SSF51261">
    <property type="entry name" value="Duplicated hybrid motif"/>
    <property type="match status" value="1"/>
</dbReference>
<gene>
    <name evidence="8" type="ORF">EDD63_1675</name>
</gene>
<keyword evidence="9" id="KW-1185">Reference proteome</keyword>
<evidence type="ECO:0000256" key="3">
    <source>
        <dbReference type="ARBA" id="ARBA00022597"/>
    </source>
</evidence>
<dbReference type="InterPro" id="IPR011055">
    <property type="entry name" value="Dup_hybrid_motif"/>
</dbReference>
<reference evidence="8 9" key="1">
    <citation type="submission" date="2019-03" db="EMBL/GenBank/DDBJ databases">
        <title>Genomic Encyclopedia of Type Strains, Phase IV (KMG-IV): sequencing the most valuable type-strain genomes for metagenomic binning, comparative biology and taxonomic classification.</title>
        <authorList>
            <person name="Goeker M."/>
        </authorList>
    </citation>
    <scope>NUCLEOTIDE SEQUENCE [LARGE SCALE GENOMIC DNA]</scope>
    <source>
        <strain evidence="8 9">DSM 28867</strain>
    </source>
</reference>
<keyword evidence="3" id="KW-0762">Sugar transport</keyword>
<evidence type="ECO:0000256" key="1">
    <source>
        <dbReference type="ARBA" id="ARBA00004496"/>
    </source>
</evidence>
<evidence type="ECO:0000256" key="4">
    <source>
        <dbReference type="ARBA" id="ARBA00022679"/>
    </source>
</evidence>
<dbReference type="NCBIfam" id="TIGR00830">
    <property type="entry name" value="PTBA"/>
    <property type="match status" value="1"/>
</dbReference>
<feature type="domain" description="PTS EIIA type-1" evidence="7">
    <location>
        <begin position="26"/>
        <end position="131"/>
    </location>
</feature>
<dbReference type="GO" id="GO:0005737">
    <property type="term" value="C:cytoplasm"/>
    <property type="evidence" value="ECO:0007669"/>
    <property type="project" value="UniProtKB-SubCell"/>
</dbReference>
<evidence type="ECO:0000313" key="9">
    <source>
        <dbReference type="Proteomes" id="UP000294743"/>
    </source>
</evidence>
<keyword evidence="6" id="KW-0418">Kinase</keyword>
<evidence type="ECO:0000313" key="8">
    <source>
        <dbReference type="EMBL" id="TDW08639.1"/>
    </source>
</evidence>
<dbReference type="Gene3D" id="2.70.70.10">
    <property type="entry name" value="Glucose Permease (Domain IIA)"/>
    <property type="match status" value="1"/>
</dbReference>
<comment type="caution">
    <text evidence="8">The sequence shown here is derived from an EMBL/GenBank/DDBJ whole genome shotgun (WGS) entry which is preliminary data.</text>
</comment>
<dbReference type="Pfam" id="PF00358">
    <property type="entry name" value="PTS_EIIA_1"/>
    <property type="match status" value="1"/>
</dbReference>
<sequence length="156" mass="17583">MFFKKKNKELYAFVDGESVELEHVPDDVFSQKMMGDGIAIQPSSGCVVAPCDARITLANDESSHAIGFINADGVEMLIHIGLDTFACKKDVFKRHVHIQDHVKAGQPLISFDLAYFKEHGLKDIIMLVIVDDNQHQVQRYYSKAVKANEDVILEYK</sequence>
<dbReference type="RefSeq" id="WP_134171385.1">
    <property type="nucleotide sequence ID" value="NZ_SODD01000067.1"/>
</dbReference>
<keyword evidence="5" id="KW-0598">Phosphotransferase system</keyword>
<dbReference type="InterPro" id="IPR050890">
    <property type="entry name" value="PTS_EIIA_component"/>
</dbReference>
<evidence type="ECO:0000256" key="5">
    <source>
        <dbReference type="ARBA" id="ARBA00022683"/>
    </source>
</evidence>
<accession>A0A4R7ZBX9</accession>
<proteinExistence type="predicted"/>
<dbReference type="PROSITE" id="PS51093">
    <property type="entry name" value="PTS_EIIA_TYPE_1"/>
    <property type="match status" value="1"/>
</dbReference>
<dbReference type="EMBL" id="SODD01000067">
    <property type="protein sequence ID" value="TDW08639.1"/>
    <property type="molecule type" value="Genomic_DNA"/>
</dbReference>